<keyword evidence="2" id="KW-0378">Hydrolase</keyword>
<dbReference type="AlphaFoldDB" id="A0A1M6ELF4"/>
<dbReference type="EMBL" id="FQZK01000002">
    <property type="protein sequence ID" value="SHI86283.1"/>
    <property type="molecule type" value="Genomic_DNA"/>
</dbReference>
<gene>
    <name evidence="4" type="ORF">SAMN05421803_102323</name>
</gene>
<evidence type="ECO:0000256" key="1">
    <source>
        <dbReference type="ARBA" id="ARBA00022723"/>
    </source>
</evidence>
<name>A0A1M6ELF4_9ACTN</name>
<dbReference type="Pfam" id="PF01522">
    <property type="entry name" value="Polysacc_deac_1"/>
    <property type="match status" value="1"/>
</dbReference>
<dbReference type="PANTHER" id="PTHR10587">
    <property type="entry name" value="GLYCOSYL TRANSFERASE-RELATED"/>
    <property type="match status" value="1"/>
</dbReference>
<dbReference type="InterPro" id="IPR050248">
    <property type="entry name" value="Polysacc_deacetylase_ArnD"/>
</dbReference>
<dbReference type="InterPro" id="IPR011330">
    <property type="entry name" value="Glyco_hydro/deAcase_b/a-brl"/>
</dbReference>
<dbReference type="PROSITE" id="PS51677">
    <property type="entry name" value="NODB"/>
    <property type="match status" value="1"/>
</dbReference>
<dbReference type="Proteomes" id="UP000184452">
    <property type="component" value="Unassembled WGS sequence"/>
</dbReference>
<dbReference type="Gene3D" id="3.20.20.370">
    <property type="entry name" value="Glycoside hydrolase/deacetylase"/>
    <property type="match status" value="1"/>
</dbReference>
<proteinExistence type="predicted"/>
<reference evidence="4 5" key="1">
    <citation type="submission" date="2016-11" db="EMBL/GenBank/DDBJ databases">
        <authorList>
            <person name="Jaros S."/>
            <person name="Januszkiewicz K."/>
            <person name="Wedrychowicz H."/>
        </authorList>
    </citation>
    <scope>NUCLEOTIDE SEQUENCE [LARGE SCALE GENOMIC DNA]</scope>
    <source>
        <strain evidence="4 5">CGMCC 4.5723</strain>
    </source>
</reference>
<evidence type="ECO:0000256" key="2">
    <source>
        <dbReference type="ARBA" id="ARBA00022801"/>
    </source>
</evidence>
<protein>
    <submittedName>
        <fullName evidence="4">Peptidoglycan/xylan/chitin deacetylase, PgdA/CDA1 family</fullName>
    </submittedName>
</protein>
<dbReference type="GO" id="GO:0005975">
    <property type="term" value="P:carbohydrate metabolic process"/>
    <property type="evidence" value="ECO:0007669"/>
    <property type="project" value="InterPro"/>
</dbReference>
<dbReference type="PANTHER" id="PTHR10587:SF133">
    <property type="entry name" value="CHITIN DEACETYLASE 1-RELATED"/>
    <property type="match status" value="1"/>
</dbReference>
<keyword evidence="1" id="KW-0479">Metal-binding</keyword>
<keyword evidence="5" id="KW-1185">Reference proteome</keyword>
<sequence>MFSSTRTRPKQALPRGGRHARLLPWAAGAAVAVALPLAGCENQPAAAPADADPEAVTVLVDGPGDPVTEWNGGGDDFPGHPYVPEDVEVSVAHPEFPGAEAFSEALRERIDREVMDFRGASRDPVSLDIAWQVVAAGEGVLGVRLVNTEEDLHGIRRAYATHWYDVATGHTGYATELLADDAALAELNGLVGAALEDHPDVDRRGLLPVMRTYDSMGFNADGDLVVEFDDGHLSPVVEGHPPDASPGRIATVVAAERAEPLLSDLGARARRASLTAEPVLSVPDPGTGPETAPVPPGVVTGRGPDVDCADAGVKCVALTFDDGPVDPTAHVLDILAEEEVTASFFLNGDPLLTRPWLARRIYAEGHEPANHGDLHESLTEHFEPEELPAQVAMVSAAVRRQTGYTVELFRPPFGATDDAVKAEVARQGMAEVMWTLDSEDWTGSDRDAIADRVVGQVEPGSVVLLHDPQPPTVAALPEIIERLRADGYTFVTATQAFDPEPGGTYPPDWDGSW</sequence>
<evidence type="ECO:0000313" key="4">
    <source>
        <dbReference type="EMBL" id="SHI86283.1"/>
    </source>
</evidence>
<evidence type="ECO:0000259" key="3">
    <source>
        <dbReference type="PROSITE" id="PS51677"/>
    </source>
</evidence>
<dbReference type="GO" id="GO:0016810">
    <property type="term" value="F:hydrolase activity, acting on carbon-nitrogen (but not peptide) bonds"/>
    <property type="evidence" value="ECO:0007669"/>
    <property type="project" value="InterPro"/>
</dbReference>
<feature type="domain" description="NodB homology" evidence="3">
    <location>
        <begin position="314"/>
        <end position="491"/>
    </location>
</feature>
<dbReference type="GO" id="GO:0046872">
    <property type="term" value="F:metal ion binding"/>
    <property type="evidence" value="ECO:0007669"/>
    <property type="project" value="UniProtKB-KW"/>
</dbReference>
<dbReference type="InterPro" id="IPR002509">
    <property type="entry name" value="NODB_dom"/>
</dbReference>
<dbReference type="CDD" id="cd10917">
    <property type="entry name" value="CE4_NodB_like_6s_7s"/>
    <property type="match status" value="1"/>
</dbReference>
<dbReference type="OrthoDB" id="3521160at2"/>
<evidence type="ECO:0000313" key="5">
    <source>
        <dbReference type="Proteomes" id="UP000184452"/>
    </source>
</evidence>
<organism evidence="4 5">
    <name type="scientific">Nocardiopsis flavescens</name>
    <dbReference type="NCBI Taxonomy" id="758803"/>
    <lineage>
        <taxon>Bacteria</taxon>
        <taxon>Bacillati</taxon>
        <taxon>Actinomycetota</taxon>
        <taxon>Actinomycetes</taxon>
        <taxon>Streptosporangiales</taxon>
        <taxon>Nocardiopsidaceae</taxon>
        <taxon>Nocardiopsis</taxon>
    </lineage>
</organism>
<dbReference type="RefSeq" id="WP_084736977.1">
    <property type="nucleotide sequence ID" value="NZ_FQZK01000002.1"/>
</dbReference>
<accession>A0A1M6ELF4</accession>
<dbReference type="GO" id="GO:0016020">
    <property type="term" value="C:membrane"/>
    <property type="evidence" value="ECO:0007669"/>
    <property type="project" value="TreeGrafter"/>
</dbReference>
<dbReference type="STRING" id="758803.SAMN05421803_102323"/>
<dbReference type="SUPFAM" id="SSF88713">
    <property type="entry name" value="Glycoside hydrolase/deacetylase"/>
    <property type="match status" value="1"/>
</dbReference>